<feature type="region of interest" description="Disordered" evidence="22">
    <location>
        <begin position="723"/>
        <end position="742"/>
    </location>
</feature>
<evidence type="ECO:0000256" key="13">
    <source>
        <dbReference type="ARBA" id="ARBA00023180"/>
    </source>
</evidence>
<dbReference type="GeneID" id="114508911"/>
<evidence type="ECO:0000256" key="7">
    <source>
        <dbReference type="ARBA" id="ARBA00022737"/>
    </source>
</evidence>
<dbReference type="SUPFAM" id="SSF49313">
    <property type="entry name" value="Cadherin-like"/>
    <property type="match status" value="6"/>
</dbReference>
<evidence type="ECO:0000256" key="3">
    <source>
        <dbReference type="ARBA" id="ARBA00022475"/>
    </source>
</evidence>
<feature type="transmembrane region" description="Helical" evidence="23">
    <location>
        <begin position="752"/>
        <end position="773"/>
    </location>
</feature>
<dbReference type="InterPro" id="IPR002126">
    <property type="entry name" value="Cadherin-like_dom"/>
</dbReference>
<feature type="domain" description="Cadherin" evidence="25">
    <location>
        <begin position="500"/>
        <end position="611"/>
    </location>
</feature>
<comment type="subunit">
    <text evidence="19">The N-terminal extracellular domain forms homophilic interactions; these interactions activate p38 MAPK via TAOK2 and trigger endocytosis. Interacts with CDH2; this interaction may lead to CDH2 cointernalization. Interacts with CDH11. Interacts with TAOK2.</text>
</comment>
<dbReference type="InterPro" id="IPR020894">
    <property type="entry name" value="Cadherin_CS"/>
</dbReference>
<dbReference type="PANTHER" id="PTHR24028:SF46">
    <property type="entry name" value="PROTOCADHERIN-8"/>
    <property type="match status" value="1"/>
</dbReference>
<evidence type="ECO:0000256" key="12">
    <source>
        <dbReference type="ARBA" id="ARBA00023136"/>
    </source>
</evidence>
<evidence type="ECO:0000259" key="25">
    <source>
        <dbReference type="PROSITE" id="PS50268"/>
    </source>
</evidence>
<dbReference type="FunFam" id="2.60.40.60:FF:000002">
    <property type="entry name" value="Protocadherin alpha 2"/>
    <property type="match status" value="1"/>
</dbReference>
<keyword evidence="15" id="KW-0966">Cell projection</keyword>
<protein>
    <recommendedName>
        <fullName evidence="20">Protocadherin-8</fullName>
    </recommendedName>
</protein>
<feature type="compositionally biased region" description="Low complexity" evidence="22">
    <location>
        <begin position="384"/>
        <end position="394"/>
    </location>
</feature>
<evidence type="ECO:0000256" key="11">
    <source>
        <dbReference type="ARBA" id="ARBA00023018"/>
    </source>
</evidence>
<keyword evidence="14" id="KW-0628">Postsynaptic cell membrane</keyword>
<dbReference type="InterPro" id="IPR013164">
    <property type="entry name" value="Cadherin_N"/>
</dbReference>
<dbReference type="FunFam" id="2.60.40.60:FF:000117">
    <property type="entry name" value="protocadherin-8 isoform X1"/>
    <property type="match status" value="1"/>
</dbReference>
<feature type="region of interest" description="Disordered" evidence="22">
    <location>
        <begin position="939"/>
        <end position="975"/>
    </location>
</feature>
<dbReference type="FunFam" id="2.60.40.60:FF:000120">
    <property type="entry name" value="Protocadherin 8"/>
    <property type="match status" value="1"/>
</dbReference>
<keyword evidence="5 23" id="KW-0812">Transmembrane</keyword>
<feature type="region of interest" description="Disordered" evidence="22">
    <location>
        <begin position="812"/>
        <end position="835"/>
    </location>
</feature>
<dbReference type="GO" id="GO:0045211">
    <property type="term" value="C:postsynaptic membrane"/>
    <property type="evidence" value="ECO:0007669"/>
    <property type="project" value="UniProtKB-SubCell"/>
</dbReference>
<dbReference type="Proteomes" id="UP000504628">
    <property type="component" value="Chromosome 11"/>
</dbReference>
<evidence type="ECO:0000256" key="19">
    <source>
        <dbReference type="ARBA" id="ARBA00064553"/>
    </source>
</evidence>
<dbReference type="FunFam" id="2.60.40.60:FF:000007">
    <property type="entry name" value="Protocadherin alpha 2"/>
    <property type="match status" value="1"/>
</dbReference>
<feature type="chain" id="PRO_5026818818" description="Protocadherin-8" evidence="24">
    <location>
        <begin position="30"/>
        <end position="975"/>
    </location>
</feature>
<accession>A0A6J2MTC7</accession>
<dbReference type="Gene3D" id="2.60.40.60">
    <property type="entry name" value="Cadherins"/>
    <property type="match status" value="6"/>
</dbReference>
<evidence type="ECO:0000256" key="20">
    <source>
        <dbReference type="ARBA" id="ARBA00067805"/>
    </source>
</evidence>
<evidence type="ECO:0000256" key="10">
    <source>
        <dbReference type="ARBA" id="ARBA00022989"/>
    </source>
</evidence>
<evidence type="ECO:0000256" key="2">
    <source>
        <dbReference type="ARBA" id="ARBA00004279"/>
    </source>
</evidence>
<dbReference type="CTD" id="5100"/>
<feature type="domain" description="Cadherin" evidence="25">
    <location>
        <begin position="617"/>
        <end position="722"/>
    </location>
</feature>
<dbReference type="AlphaFoldDB" id="A0A6J2MTC7"/>
<evidence type="ECO:0000256" key="5">
    <source>
        <dbReference type="ARBA" id="ARBA00022692"/>
    </source>
</evidence>
<keyword evidence="11" id="KW-0770">Synapse</keyword>
<evidence type="ECO:0000256" key="14">
    <source>
        <dbReference type="ARBA" id="ARBA00023257"/>
    </source>
</evidence>
<evidence type="ECO:0000256" key="15">
    <source>
        <dbReference type="ARBA" id="ARBA00023273"/>
    </source>
</evidence>
<feature type="region of interest" description="Disordered" evidence="22">
    <location>
        <begin position="384"/>
        <end position="403"/>
    </location>
</feature>
<evidence type="ECO:0000256" key="16">
    <source>
        <dbReference type="ARBA" id="ARBA00034100"/>
    </source>
</evidence>
<evidence type="ECO:0000256" key="8">
    <source>
        <dbReference type="ARBA" id="ARBA00022837"/>
    </source>
</evidence>
<feature type="domain" description="Cadherin" evidence="25">
    <location>
        <begin position="247"/>
        <end position="354"/>
    </location>
</feature>
<evidence type="ECO:0000256" key="22">
    <source>
        <dbReference type="SAM" id="MobiDB-lite"/>
    </source>
</evidence>
<dbReference type="GO" id="GO:0042734">
    <property type="term" value="C:presynaptic membrane"/>
    <property type="evidence" value="ECO:0007669"/>
    <property type="project" value="UniProtKB-SubCell"/>
</dbReference>
<dbReference type="Pfam" id="PF00028">
    <property type="entry name" value="Cadherin"/>
    <property type="match status" value="5"/>
</dbReference>
<dbReference type="InterPro" id="IPR050174">
    <property type="entry name" value="Protocadherin/Cadherin-CA"/>
</dbReference>
<dbReference type="PROSITE" id="PS50268">
    <property type="entry name" value="CADHERIN_2"/>
    <property type="match status" value="6"/>
</dbReference>
<feature type="compositionally biased region" description="Basic and acidic residues" evidence="22">
    <location>
        <begin position="812"/>
        <end position="827"/>
    </location>
</feature>
<keyword evidence="6 24" id="KW-0732">Signal</keyword>
<evidence type="ECO:0000256" key="4">
    <source>
        <dbReference type="ARBA" id="ARBA00022553"/>
    </source>
</evidence>
<evidence type="ECO:0000256" key="6">
    <source>
        <dbReference type="ARBA" id="ARBA00022729"/>
    </source>
</evidence>
<dbReference type="GO" id="GO:0005509">
    <property type="term" value="F:calcium ion binding"/>
    <property type="evidence" value="ECO:0007669"/>
    <property type="project" value="UniProtKB-UniRule"/>
</dbReference>
<evidence type="ECO:0000256" key="21">
    <source>
        <dbReference type="PROSITE-ProRule" id="PRU00043"/>
    </source>
</evidence>
<keyword evidence="4" id="KW-0597">Phosphoprotein</keyword>
<evidence type="ECO:0000256" key="17">
    <source>
        <dbReference type="ARBA" id="ARBA00034111"/>
    </source>
</evidence>
<feature type="domain" description="Cadherin" evidence="25">
    <location>
        <begin position="136"/>
        <end position="245"/>
    </location>
</feature>
<keyword evidence="7" id="KW-0677">Repeat</keyword>
<dbReference type="Pfam" id="PF08266">
    <property type="entry name" value="Cadherin_2"/>
    <property type="match status" value="1"/>
</dbReference>
<keyword evidence="10 23" id="KW-1133">Transmembrane helix</keyword>
<dbReference type="RefSeq" id="XP_028382801.1">
    <property type="nucleotide sequence ID" value="XM_028527000.2"/>
</dbReference>
<dbReference type="CDD" id="cd11304">
    <property type="entry name" value="Cadherin_repeat"/>
    <property type="match status" value="6"/>
</dbReference>
<dbReference type="PROSITE" id="PS00232">
    <property type="entry name" value="CADHERIN_1"/>
    <property type="match status" value="3"/>
</dbReference>
<evidence type="ECO:0000313" key="27">
    <source>
        <dbReference type="RefSeq" id="XP_028382801.1"/>
    </source>
</evidence>
<comment type="subcellular location">
    <subcellularLocation>
        <location evidence="1">Cell membrane</location>
        <topology evidence="1">Single-pass type I membrane protein</topology>
    </subcellularLocation>
    <subcellularLocation>
        <location evidence="2">Cell projection</location>
        <location evidence="2">Dendrite</location>
    </subcellularLocation>
    <subcellularLocation>
        <location evidence="16">Postsynaptic cell membrane</location>
    </subcellularLocation>
    <subcellularLocation>
        <location evidence="17">Presynaptic cell membrane</location>
    </subcellularLocation>
</comment>
<keyword evidence="8 21" id="KW-0106">Calcium</keyword>
<sequence length="975" mass="104086">MSPVRRGGSPCLLPLQLFSLCWVLSVAQSKTVRYSTFEEDAPGTVIGTLAEDLHMKVSGDTTFRLMKQFNSSLLRVREGDGQLTVGDAGLDRERLCGQAPQCVLAFDVVSFSQEQFRLVHVEVEVRDINDHAPRFPRAQIPVEVSEGAAVGTRIPLEVPVDEDVGANGLQSVRLAEPHSPFRVELQTRADGGQCADLVLLQELDRESQATYSLELVAQDGGRPPRSSTAALSVRVLDANDHSPAFPQGAVAEVELAEDAPVGSLLLDLDAADPDEGPNGDVVFSFGPRTPPEARRLFRLDPRSGRLTLAGPVDYERQDTYELDVRAQDRGPGPRAATCKVIVRIRDVNDNAPDIAITPLAAPGAPAASPFAAAAAAAAAAFGESDTTSSTGSETPEAGAISLVPEGAARESLVALVSTSDRDSGPNGQVRCALYGHEHFRLQPAYAGSYLVVTAASLDRERIAEYNLTLVAEDRGSPPLRTVRPYTVRVGDENDNAPLFTQRVYEVSVRENNPPGAYLATVAARDPDLGRNGQVTYRLVEAEVGRSGGAVSTYVSVDPATGAIYALRSFDYETLRQLDVRIQASDGGSPQLSSSALVQVRVLDQNDHAPVLVHPAPANGSLEVAVPGRTARDTAVAHVQAQDADEGANGELAFDLLQQEPREAFAIDRRTGEIVLTSDLSQEPPGRVFRALLVVSDGGRPQLSTTATVSFVVAAGDGLGPVVPVSAGSPERSRPPGSRLAASGPALQWDTPLIVIIVLAGSCTLLLAAIIAIATTCNRRKKEPYGASPGFGKEPAPPVAVWKGHSFNTISGREAEKFSGKDSGKGDSDFNDSDSDVSGDALKKDLINHMQSGLWACTAECKILGHSDRCWSPSCGAPNTHPSTHPPAQMSTFCKSTSLPRDPLRRDNYYQAQLPKTVGLQSVYEKVLHRDYDRTVTLLSPPRPGRLPDLQEIGVPLYQSPPGRYLSPKKEANENV</sequence>
<gene>
    <name evidence="27" type="primary">PCDH8</name>
</gene>
<evidence type="ECO:0000256" key="1">
    <source>
        <dbReference type="ARBA" id="ARBA00004251"/>
    </source>
</evidence>
<feature type="signal peptide" evidence="24">
    <location>
        <begin position="1"/>
        <end position="29"/>
    </location>
</feature>
<keyword evidence="12 23" id="KW-0472">Membrane</keyword>
<dbReference type="InterPro" id="IPR015919">
    <property type="entry name" value="Cadherin-like_sf"/>
</dbReference>
<evidence type="ECO:0000256" key="24">
    <source>
        <dbReference type="SAM" id="SignalP"/>
    </source>
</evidence>
<name>A0A6J2MTC7_9CHIR</name>
<dbReference type="GO" id="GO:0007156">
    <property type="term" value="P:homophilic cell adhesion via plasma membrane adhesion molecules"/>
    <property type="evidence" value="ECO:0007669"/>
    <property type="project" value="InterPro"/>
</dbReference>
<evidence type="ECO:0000256" key="9">
    <source>
        <dbReference type="ARBA" id="ARBA00022889"/>
    </source>
</evidence>
<feature type="domain" description="Cadherin" evidence="25">
    <location>
        <begin position="28"/>
        <end position="135"/>
    </location>
</feature>
<feature type="domain" description="Cadherin" evidence="25">
    <location>
        <begin position="403"/>
        <end position="499"/>
    </location>
</feature>
<keyword evidence="9" id="KW-0130">Cell adhesion</keyword>
<reference evidence="27" key="1">
    <citation type="submission" date="2025-08" db="UniProtKB">
        <authorList>
            <consortium name="RefSeq"/>
        </authorList>
    </citation>
    <scope>IDENTIFICATION</scope>
    <source>
        <tissue evidence="27">Muscle</tissue>
    </source>
</reference>
<organism evidence="26 27">
    <name type="scientific">Phyllostomus discolor</name>
    <name type="common">pale spear-nosed bat</name>
    <dbReference type="NCBI Taxonomy" id="89673"/>
    <lineage>
        <taxon>Eukaryota</taxon>
        <taxon>Metazoa</taxon>
        <taxon>Chordata</taxon>
        <taxon>Craniata</taxon>
        <taxon>Vertebrata</taxon>
        <taxon>Euteleostomi</taxon>
        <taxon>Mammalia</taxon>
        <taxon>Eutheria</taxon>
        <taxon>Laurasiatheria</taxon>
        <taxon>Chiroptera</taxon>
        <taxon>Yangochiroptera</taxon>
        <taxon>Phyllostomidae</taxon>
        <taxon>Phyllostominae</taxon>
        <taxon>Phyllostomus</taxon>
    </lineage>
</organism>
<evidence type="ECO:0000256" key="23">
    <source>
        <dbReference type="SAM" id="Phobius"/>
    </source>
</evidence>
<dbReference type="FunFam" id="2.60.40.60:FF:000001">
    <property type="entry name" value="Protocadherin alpha 2"/>
    <property type="match status" value="1"/>
</dbReference>
<dbReference type="PANTHER" id="PTHR24028">
    <property type="entry name" value="CADHERIN-87A"/>
    <property type="match status" value="1"/>
</dbReference>
<dbReference type="SMART" id="SM00112">
    <property type="entry name" value="CA"/>
    <property type="match status" value="6"/>
</dbReference>
<keyword evidence="13" id="KW-0325">Glycoprotein</keyword>
<evidence type="ECO:0000313" key="26">
    <source>
        <dbReference type="Proteomes" id="UP000504628"/>
    </source>
</evidence>
<comment type="function">
    <text evidence="18">Calcium-dependent cell-adhesion protein. May play a role in activity-induced synaptic reorganization underlying long term memory. Could be involved in CDH2 internalization through TAOK2/p38 MAPK pathway. In hippocampal neurons, may play a role in the down-regulation of dendritic spines, maybe through its action on CDH2 endocytosis.</text>
</comment>
<keyword evidence="26" id="KW-1185">Reference proteome</keyword>
<evidence type="ECO:0000256" key="18">
    <source>
        <dbReference type="ARBA" id="ARBA00056898"/>
    </source>
</evidence>
<dbReference type="FunFam" id="2.60.40.60:FF:000003">
    <property type="entry name" value="Protocadherin alpha 2"/>
    <property type="match status" value="1"/>
</dbReference>
<dbReference type="PRINTS" id="PR00205">
    <property type="entry name" value="CADHERIN"/>
</dbReference>
<proteinExistence type="predicted"/>
<dbReference type="GO" id="GO:0030425">
    <property type="term" value="C:dendrite"/>
    <property type="evidence" value="ECO:0007669"/>
    <property type="project" value="UniProtKB-SubCell"/>
</dbReference>
<keyword evidence="3" id="KW-1003">Cell membrane</keyword>